<dbReference type="RefSeq" id="WP_015195108.1">
    <property type="nucleotide sequence ID" value="NC_019748.1"/>
</dbReference>
<reference evidence="3" key="1">
    <citation type="journal article" date="2013" name="Proc. Natl. Acad. Sci. U.S.A.">
        <title>Improving the coverage of the cyanobacterial phylum using diversity-driven genome sequencing.</title>
        <authorList>
            <person name="Shih P.M."/>
            <person name="Wu D."/>
            <person name="Latifi A."/>
            <person name="Axen S.D."/>
            <person name="Fewer D.P."/>
            <person name="Talla E."/>
            <person name="Calteau A."/>
            <person name="Cai F."/>
            <person name="Tandeau de Marsac N."/>
            <person name="Rippka R."/>
            <person name="Herdman M."/>
            <person name="Sivonen K."/>
            <person name="Coursin T."/>
            <person name="Laurent T."/>
            <person name="Goodwin L."/>
            <person name="Nolan M."/>
            <person name="Davenport K.W."/>
            <person name="Han C.S."/>
            <person name="Rubin E.M."/>
            <person name="Eisen J.A."/>
            <person name="Woyke T."/>
            <person name="Gugger M."/>
            <person name="Kerfeld C.A."/>
        </authorList>
    </citation>
    <scope>NUCLEOTIDE SEQUENCE [LARGE SCALE GENOMIC DNA]</scope>
    <source>
        <strain evidence="3">ATCC 29371 / PCC 7437</strain>
    </source>
</reference>
<keyword evidence="1" id="KW-0472">Membrane</keyword>
<evidence type="ECO:0000313" key="2">
    <source>
        <dbReference type="EMBL" id="AFZ37449.1"/>
    </source>
</evidence>
<proteinExistence type="predicted"/>
<sequence>MTKSILSDFSLKLVISSGIAIAGLRFFLAFFFGQSAPTWYVITSYICELLAFLGAGCLCLRNYFHPKIISDRMIWLCLAIGTLSFFIGDLIFLYWEVILERSPNITLADLFFVNFYVFLIGGMILAVMFRKVRLMPWQWGTIILVAAIAIGLGWWTSSPSDTVEVEISTAITEQVVEKAPGWVIATEQLLEPIVSPLNLFYVAGDIFILVLAATIVITFWGGKFSQTWMAIGCAIFVHYLADLRYAYIVTHDSYTTGGIIECFWTVSGVLFAIGAALEYNLSNRSRKRLR</sequence>
<evidence type="ECO:0000256" key="1">
    <source>
        <dbReference type="SAM" id="Phobius"/>
    </source>
</evidence>
<organism evidence="2 3">
    <name type="scientific">Stanieria cyanosphaera (strain ATCC 29371 / PCC 7437)</name>
    <dbReference type="NCBI Taxonomy" id="111780"/>
    <lineage>
        <taxon>Bacteria</taxon>
        <taxon>Bacillati</taxon>
        <taxon>Cyanobacteriota</taxon>
        <taxon>Cyanophyceae</taxon>
        <taxon>Pleurocapsales</taxon>
        <taxon>Dermocarpellaceae</taxon>
        <taxon>Stanieria</taxon>
    </lineage>
</organism>
<dbReference type="KEGG" id="scs:Sta7437_3967"/>
<feature type="transmembrane region" description="Helical" evidence="1">
    <location>
        <begin position="258"/>
        <end position="281"/>
    </location>
</feature>
<dbReference type="OrthoDB" id="530911at2"/>
<accession>K9XZH9</accession>
<dbReference type="HOGENOM" id="CLU_882238_0_0_3"/>
<feature type="transmembrane region" description="Helical" evidence="1">
    <location>
        <begin position="199"/>
        <end position="220"/>
    </location>
</feature>
<feature type="transmembrane region" description="Helical" evidence="1">
    <location>
        <begin position="12"/>
        <end position="33"/>
    </location>
</feature>
<dbReference type="eggNOG" id="COG0815">
    <property type="taxonomic scope" value="Bacteria"/>
</dbReference>
<evidence type="ECO:0000313" key="3">
    <source>
        <dbReference type="Proteomes" id="UP000010473"/>
    </source>
</evidence>
<protein>
    <submittedName>
        <fullName evidence="2">Uncharacterized protein</fullName>
    </submittedName>
</protein>
<dbReference type="EMBL" id="CP003653">
    <property type="protein sequence ID" value="AFZ37449.1"/>
    <property type="molecule type" value="Genomic_DNA"/>
</dbReference>
<keyword evidence="3" id="KW-1185">Reference proteome</keyword>
<feature type="transmembrane region" description="Helical" evidence="1">
    <location>
        <begin position="39"/>
        <end position="61"/>
    </location>
</feature>
<feature type="transmembrane region" description="Helical" evidence="1">
    <location>
        <begin position="107"/>
        <end position="129"/>
    </location>
</feature>
<gene>
    <name evidence="2" type="ordered locus">Sta7437_3967</name>
</gene>
<keyword evidence="1" id="KW-1133">Transmembrane helix</keyword>
<feature type="transmembrane region" description="Helical" evidence="1">
    <location>
        <begin position="227"/>
        <end position="246"/>
    </location>
</feature>
<dbReference type="STRING" id="111780.Sta7437_3967"/>
<name>K9XZH9_STAC7</name>
<dbReference type="AlphaFoldDB" id="K9XZH9"/>
<feature type="transmembrane region" description="Helical" evidence="1">
    <location>
        <begin position="136"/>
        <end position="155"/>
    </location>
</feature>
<feature type="transmembrane region" description="Helical" evidence="1">
    <location>
        <begin position="73"/>
        <end position="95"/>
    </location>
</feature>
<dbReference type="Proteomes" id="UP000010473">
    <property type="component" value="Chromosome"/>
</dbReference>
<keyword evidence="1" id="KW-0812">Transmembrane</keyword>